<dbReference type="eggNOG" id="KOG0783">
    <property type="taxonomic scope" value="Eukaryota"/>
</dbReference>
<dbReference type="SMART" id="SM00225">
    <property type="entry name" value="BTB"/>
    <property type="match status" value="2"/>
</dbReference>
<feature type="compositionally biased region" description="Low complexity" evidence="3">
    <location>
        <begin position="1492"/>
        <end position="1509"/>
    </location>
</feature>
<feature type="region of interest" description="Disordered" evidence="3">
    <location>
        <begin position="1110"/>
        <end position="1185"/>
    </location>
</feature>
<feature type="domain" description="BTB" evidence="4">
    <location>
        <begin position="886"/>
        <end position="953"/>
    </location>
</feature>
<dbReference type="SUPFAM" id="SSF54695">
    <property type="entry name" value="POZ domain"/>
    <property type="match status" value="1"/>
</dbReference>
<dbReference type="InterPro" id="IPR000210">
    <property type="entry name" value="BTB/POZ_dom"/>
</dbReference>
<reference evidence="5 6" key="1">
    <citation type="journal article" date="2013" name="PLoS Genet.">
        <title>The genome and development-dependent transcriptomes of Pyronema confluens: a window into fungal evolution.</title>
        <authorList>
            <person name="Traeger S."/>
            <person name="Altegoer F."/>
            <person name="Freitag M."/>
            <person name="Gabaldon T."/>
            <person name="Kempken F."/>
            <person name="Kumar A."/>
            <person name="Marcet-Houben M."/>
            <person name="Poggeler S."/>
            <person name="Stajich J.E."/>
            <person name="Nowrousian M."/>
        </authorList>
    </citation>
    <scope>NUCLEOTIDE SEQUENCE [LARGE SCALE GENOMIC DNA]</scope>
    <source>
        <strain evidence="6">CBS 100304</strain>
        <tissue evidence="5">Vegetative mycelium</tissue>
    </source>
</reference>
<dbReference type="InterPro" id="IPR036770">
    <property type="entry name" value="Ankyrin_rpt-contain_sf"/>
</dbReference>
<protein>
    <submittedName>
        <fullName evidence="5">Similar to BTB/POZ domain-containing protein 1 acc. no. O74881</fullName>
    </submittedName>
</protein>
<dbReference type="EMBL" id="HF936082">
    <property type="protein sequence ID" value="CCX33442.1"/>
    <property type="molecule type" value="Genomic_DNA"/>
</dbReference>
<dbReference type="SUPFAM" id="SSF48403">
    <property type="entry name" value="Ankyrin repeat"/>
    <property type="match status" value="1"/>
</dbReference>
<feature type="repeat" description="RCC1" evidence="2">
    <location>
        <begin position="411"/>
        <end position="470"/>
    </location>
</feature>
<feature type="compositionally biased region" description="Low complexity" evidence="3">
    <location>
        <begin position="1281"/>
        <end position="1311"/>
    </location>
</feature>
<dbReference type="Gene3D" id="3.30.710.10">
    <property type="entry name" value="Potassium Channel Kv1.1, Chain A"/>
    <property type="match status" value="2"/>
</dbReference>
<dbReference type="SUPFAM" id="SSF50985">
    <property type="entry name" value="RCC1/BLIP-II"/>
    <property type="match status" value="1"/>
</dbReference>
<name>U4LPD7_PYROM</name>
<evidence type="ECO:0000256" key="1">
    <source>
        <dbReference type="ARBA" id="ARBA00022737"/>
    </source>
</evidence>
<evidence type="ECO:0000259" key="4">
    <source>
        <dbReference type="PROSITE" id="PS50097"/>
    </source>
</evidence>
<feature type="compositionally biased region" description="Basic residues" evidence="3">
    <location>
        <begin position="1130"/>
        <end position="1140"/>
    </location>
</feature>
<feature type="compositionally biased region" description="Gly residues" evidence="3">
    <location>
        <begin position="1755"/>
        <end position="1779"/>
    </location>
</feature>
<feature type="compositionally biased region" description="Basic and acidic residues" evidence="3">
    <location>
        <begin position="1332"/>
        <end position="1347"/>
    </location>
</feature>
<organism evidence="5 6">
    <name type="scientific">Pyronema omphalodes (strain CBS 100304)</name>
    <name type="common">Pyronema confluens</name>
    <dbReference type="NCBI Taxonomy" id="1076935"/>
    <lineage>
        <taxon>Eukaryota</taxon>
        <taxon>Fungi</taxon>
        <taxon>Dikarya</taxon>
        <taxon>Ascomycota</taxon>
        <taxon>Pezizomycotina</taxon>
        <taxon>Pezizomycetes</taxon>
        <taxon>Pezizales</taxon>
        <taxon>Pyronemataceae</taxon>
        <taxon>Pyronema</taxon>
    </lineage>
</organism>
<keyword evidence="6" id="KW-1185">Reference proteome</keyword>
<dbReference type="PANTHER" id="PTHR22872:SF2">
    <property type="entry name" value="INHIBITOR OF BRUTON TYROSINE KINASE"/>
    <property type="match status" value="1"/>
</dbReference>
<feature type="compositionally biased region" description="Low complexity" evidence="3">
    <location>
        <begin position="1580"/>
        <end position="1638"/>
    </location>
</feature>
<feature type="region of interest" description="Disordered" evidence="3">
    <location>
        <begin position="1262"/>
        <end position="1347"/>
    </location>
</feature>
<evidence type="ECO:0000313" key="5">
    <source>
        <dbReference type="EMBL" id="CCX33442.1"/>
    </source>
</evidence>
<dbReference type="InterPro" id="IPR009091">
    <property type="entry name" value="RCC1/BLIP-II"/>
</dbReference>
<keyword evidence="1" id="KW-0677">Repeat</keyword>
<sequence>MSSNLWRYYLENDAERFQRLLSGASLSHRGQGQKSSGNAGLTTPTGSYKTPSHVHHANREKNKHDGLQNTQLTAKQLREMDILGRTVLHRACTDQGRLEFVIALLQHPQTDPAITDLESGWTALHRALYHGNISAAREIMSAAPGNWSLVKLKDHAGDSPWEVFESTVQEIHEPIKKRTTLRRNSDSSSEHDDDEEADDIPSEDSIGEELFTWGSNKNLNLGFVGGNDSAYPERVPLARPRSLLLEQARQKYGHLPGSEQKTDEELLDASILFDPIQVSDIQLSKFHTAVLTTDPHSNLFICGFGRGGRLGFGEEQDVQYTLRPLLAPLLPKKKVEVVALGQDHTVAVLEDGEVFTWGSNTHGQLGYAVPQKHAREEPIQATPRQVFGLIKREPIIGAAASRVHTAVFTRDSLYTWGKNDGQLGILDSSDTATLEIQTTPRKVSANFLTGHARIRDVVAVDKATVILLESREVWILAGGGYSRISFPVDDGFQLSGSGGSRFTTTPRYGGDAQGNKIDKISGGGDTVAFLSDVGAVFALDVDAVLKERISRAGGKVSSSWQSHRVWSLRKRHMAVRDFDVGADGNIIICTQSGSVWRRVKRVKLKESGNAGGDGSRYKFTRIPGLTRVTTVRSNTAGAFAAVRQDCSLLRTSVKVDPPTLWEDIGNLMPLMGIFKKHQEVAMPPLVKSDENWEQGYHNLGPIPKPEWFEGAYCWFMEGDHEGDLRDHLKNFWIQGLGDLGDVLIATDKHPDLRIPVHSCILARSPVLRSFLSRPNEATMEGLLTLSGPADSGNRTLILHSINLLTLLNILYYLYLDTLIDLWHQRSLPKPIEALYKSLRSEMLLLATKLELSHLQEAVGRMHYPHRSLDADLLLLLQDSSYLKATADLVLECQDGDIMVHSAVMRARCPFFETLYKGEAKGRWLEGRKKAGRVRVDMRHVGKEVMGMVVSWVYKDWEADGKGQGFEGCKAGVQEGDVDEWLDFVVGVMEVADEVLVCQKVLGRYVTLRNIGGLLVDTALCSERGFKQIALEYCMVNLESLVETRLLDDLDSDLMADLDRTVQNVQKRIFSYARNNVQLTLLADKYPDMAADSEEELRRWIGHYTITAENHHHAQKQHGGQQAAPTSPGSPKHKSARRKGSKAQLGPTGGDDIFAMDDDPSLSPTSPGATPQLSDTPITPGEHRGKGKKIWADLPLASTPPLFSLTPPLPTPTPTRNPSAPWMNAATPGSNKLDMKEIMAQAETTAGAKSSLTAALVGTPPKTPVKAHAKLAGPSTPGGGSSRTPLTPGTPGASGVAGPPPVFATSPFAASPAPAPKHISQKERKRQQLLQAEAERAAAEAAERERLRMEEEERNRPVWGVPVGKKVERVNLKDVLGVSSAGSASSAAPAAGNGRVAFASGITNGLGARSGVVAQQNARQNSLAAAGASSVVGQQNGVGGNGVVAPQQTPASPTPARRTLANQNGGTPRGVVQGSFTTLSHSPTATPVGALTGPARGAAGHSPGSSASTGVSATVATFTEFKPGAATFTPGASVFVPGAAEFKPGASVTGSAGFNGTSASGSAAGEKSNAAGNGTRLNQNSSAASSARHAAPTTPSKSRPLPAASSSVTASPSATASSSRPIPVKSTTTPIASSSSSVPRTPPVATPRKPVEYLPLSLQDIIDQEVAQKEMMKEYQCKRSLQEIQEEQEFLRWWDEEQKRMRGEDEATEALLDEARREMEGGGNRGRGGKRKGRGRGGGEGGERGGKNSGHQKQGSTGGGEPSSAVNGGGEGSGRGGGNRGRGRGGKKESGRGRGGGGGGASRGRGGAVAAAGTA</sequence>
<evidence type="ECO:0000256" key="2">
    <source>
        <dbReference type="PROSITE-ProRule" id="PRU00235"/>
    </source>
</evidence>
<dbReference type="SMART" id="SM00248">
    <property type="entry name" value="ANK"/>
    <property type="match status" value="2"/>
</dbReference>
<proteinExistence type="predicted"/>
<feature type="region of interest" description="Disordered" evidence="3">
    <location>
        <begin position="175"/>
        <end position="201"/>
    </location>
</feature>
<feature type="compositionally biased region" description="Polar residues" evidence="3">
    <location>
        <begin position="1161"/>
        <end position="1176"/>
    </location>
</feature>
<dbReference type="PANTHER" id="PTHR22872">
    <property type="entry name" value="BTK-BINDING PROTEIN-RELATED"/>
    <property type="match status" value="1"/>
</dbReference>
<feature type="compositionally biased region" description="Polar residues" evidence="3">
    <location>
        <begin position="26"/>
        <end position="50"/>
    </location>
</feature>
<feature type="region of interest" description="Disordered" evidence="3">
    <location>
        <begin position="1200"/>
        <end position="1221"/>
    </location>
</feature>
<feature type="compositionally biased region" description="Polar residues" evidence="3">
    <location>
        <begin position="1473"/>
        <end position="1484"/>
    </location>
</feature>
<feature type="region of interest" description="Disordered" evidence="3">
    <location>
        <begin position="1438"/>
        <end position="1509"/>
    </location>
</feature>
<feature type="region of interest" description="Disordered" evidence="3">
    <location>
        <begin position="1698"/>
        <end position="1814"/>
    </location>
</feature>
<dbReference type="InterPro" id="IPR051625">
    <property type="entry name" value="Signaling_Regulatory_Domain"/>
</dbReference>
<dbReference type="InterPro" id="IPR000408">
    <property type="entry name" value="Reg_chr_condens"/>
</dbReference>
<dbReference type="Pfam" id="PF12796">
    <property type="entry name" value="Ank_2"/>
    <property type="match status" value="1"/>
</dbReference>
<feature type="compositionally biased region" description="Acidic residues" evidence="3">
    <location>
        <begin position="191"/>
        <end position="201"/>
    </location>
</feature>
<feature type="region of interest" description="Disordered" evidence="3">
    <location>
        <begin position="1556"/>
        <end position="1650"/>
    </location>
</feature>
<evidence type="ECO:0000256" key="3">
    <source>
        <dbReference type="SAM" id="MobiDB-lite"/>
    </source>
</evidence>
<dbReference type="Gene3D" id="2.130.10.30">
    <property type="entry name" value="Regulator of chromosome condensation 1/beta-lactamase-inhibitor protein II"/>
    <property type="match status" value="1"/>
</dbReference>
<dbReference type="Pfam" id="PF13540">
    <property type="entry name" value="RCC1_2"/>
    <property type="match status" value="1"/>
</dbReference>
<gene>
    <name evidence="5" type="ORF">PCON_01152</name>
</gene>
<dbReference type="InterPro" id="IPR002110">
    <property type="entry name" value="Ankyrin_rpt"/>
</dbReference>
<feature type="compositionally biased region" description="Low complexity" evidence="3">
    <location>
        <begin position="1442"/>
        <end position="1455"/>
    </location>
</feature>
<feature type="repeat" description="RCC1" evidence="2">
    <location>
        <begin position="297"/>
        <end position="351"/>
    </location>
</feature>
<dbReference type="OMA" id="YQRDDFG"/>
<dbReference type="OrthoDB" id="1893551at2759"/>
<accession>U4LPD7</accession>
<dbReference type="Gene3D" id="1.25.40.20">
    <property type="entry name" value="Ankyrin repeat-containing domain"/>
    <property type="match status" value="1"/>
</dbReference>
<dbReference type="PROSITE" id="PS50012">
    <property type="entry name" value="RCC1_3"/>
    <property type="match status" value="3"/>
</dbReference>
<feature type="repeat" description="RCC1" evidence="2">
    <location>
        <begin position="352"/>
        <end position="411"/>
    </location>
</feature>
<evidence type="ECO:0000313" key="6">
    <source>
        <dbReference type="Proteomes" id="UP000018144"/>
    </source>
</evidence>
<dbReference type="InterPro" id="IPR011333">
    <property type="entry name" value="SKP1/BTB/POZ_sf"/>
</dbReference>
<feature type="compositionally biased region" description="Polar residues" evidence="3">
    <location>
        <begin position="1569"/>
        <end position="1579"/>
    </location>
</feature>
<dbReference type="Proteomes" id="UP000018144">
    <property type="component" value="Unassembled WGS sequence"/>
</dbReference>
<dbReference type="PROSITE" id="PS50097">
    <property type="entry name" value="BTB"/>
    <property type="match status" value="1"/>
</dbReference>
<dbReference type="CDD" id="cd18186">
    <property type="entry name" value="BTB_POZ_ZBTB_KLHL-like"/>
    <property type="match status" value="1"/>
</dbReference>
<feature type="region of interest" description="Disordered" evidence="3">
    <location>
        <begin position="26"/>
        <end position="64"/>
    </location>
</feature>
<feature type="compositionally biased region" description="Gly residues" evidence="3">
    <location>
        <begin position="1792"/>
        <end position="1806"/>
    </location>
</feature>
<dbReference type="STRING" id="1076935.U4LPD7"/>